<sequence>MTVYIVLATLSIITIGLGVAAVCLTRGYERDVQELVKYAKEKGLVQDS</sequence>
<evidence type="ECO:0000313" key="2">
    <source>
        <dbReference type="Proteomes" id="UP000324285"/>
    </source>
</evidence>
<evidence type="ECO:0000313" key="1">
    <source>
        <dbReference type="EMBL" id="QRG26810.1"/>
    </source>
</evidence>
<organism evidence="1 2">
    <name type="scientific">Halomonas binhaiensis</name>
    <dbReference type="NCBI Taxonomy" id="2562282"/>
    <lineage>
        <taxon>Bacteria</taxon>
        <taxon>Pseudomonadati</taxon>
        <taxon>Pseudomonadota</taxon>
        <taxon>Gammaproteobacteria</taxon>
        <taxon>Oceanospirillales</taxon>
        <taxon>Halomonadaceae</taxon>
        <taxon>Halomonas</taxon>
    </lineage>
</organism>
<dbReference type="Proteomes" id="UP000324285">
    <property type="component" value="Chromosome"/>
</dbReference>
<keyword evidence="2" id="KW-1185">Reference proteome</keyword>
<protein>
    <submittedName>
        <fullName evidence="1">Uncharacterized protein</fullName>
    </submittedName>
</protein>
<dbReference type="EMBL" id="CP038437">
    <property type="protein sequence ID" value="QRG26810.1"/>
    <property type="molecule type" value="Genomic_DNA"/>
</dbReference>
<dbReference type="KEGG" id="hbh:E4T21_21505"/>
<proteinExistence type="predicted"/>
<name>A0A7U3HWP4_9GAMM</name>
<dbReference type="AlphaFoldDB" id="A0A7U3HWP4"/>
<reference evidence="1" key="1">
    <citation type="submission" date="2021-02" db="EMBL/GenBank/DDBJ databases">
        <title>Strain Y2R2, a novel species of the genus Halomonas.</title>
        <authorList>
            <person name="Huang H."/>
        </authorList>
    </citation>
    <scope>NUCLEOTIDE SEQUENCE</scope>
    <source>
        <strain evidence="1">Y2R2</strain>
    </source>
</reference>
<gene>
    <name evidence="1" type="ORF">E4T21_21505</name>
</gene>
<dbReference type="RefSeq" id="WP_187775146.1">
    <property type="nucleotide sequence ID" value="NZ_CP038437.2"/>
</dbReference>
<accession>A0A7U3HWP4</accession>